<dbReference type="NCBIfam" id="NF010147">
    <property type="entry name" value="PRK13623.1"/>
    <property type="match status" value="1"/>
</dbReference>
<dbReference type="SUPFAM" id="SSF89360">
    <property type="entry name" value="HesB-like domain"/>
    <property type="match status" value="1"/>
</dbReference>
<dbReference type="InterPro" id="IPR000361">
    <property type="entry name" value="ATAP_core_dom"/>
</dbReference>
<proteinExistence type="predicted"/>
<organism evidence="4 5">
    <name type="scientific">Methylosinus sporium</name>
    <dbReference type="NCBI Taxonomy" id="428"/>
    <lineage>
        <taxon>Bacteria</taxon>
        <taxon>Pseudomonadati</taxon>
        <taxon>Pseudomonadota</taxon>
        <taxon>Alphaproteobacteria</taxon>
        <taxon>Hyphomicrobiales</taxon>
        <taxon>Methylocystaceae</taxon>
        <taxon>Methylosinus</taxon>
    </lineage>
</organism>
<dbReference type="GO" id="GO:0016226">
    <property type="term" value="P:iron-sulfur cluster assembly"/>
    <property type="evidence" value="ECO:0007669"/>
    <property type="project" value="InterPro"/>
</dbReference>
<keyword evidence="2" id="KW-0408">Iron</keyword>
<dbReference type="GO" id="GO:0005506">
    <property type="term" value="F:iron ion binding"/>
    <property type="evidence" value="ECO:0007669"/>
    <property type="project" value="TreeGrafter"/>
</dbReference>
<dbReference type="GO" id="GO:0051537">
    <property type="term" value="F:2 iron, 2 sulfur cluster binding"/>
    <property type="evidence" value="ECO:0007669"/>
    <property type="project" value="TreeGrafter"/>
</dbReference>
<reference evidence="4 5" key="1">
    <citation type="journal article" date="2018" name="Appl. Microbiol. Biotechnol.">
        <title>Co-cultivation of the strictly anaerobic methanogen Methanosarcina barkeri with aerobic methanotrophs in an oxygen-limited membrane bioreactor.</title>
        <authorList>
            <person name="In 't Zandt M.H."/>
            <person name="van den Bosch T.J.M."/>
            <person name="Rijkers R."/>
            <person name="van Kessel M.A.H.J."/>
            <person name="Jetten M.S.M."/>
            <person name="Welte C.U."/>
        </authorList>
    </citation>
    <scope>NUCLEOTIDE SEQUENCE [LARGE SCALE GENOMIC DNA]</scope>
    <source>
        <strain evidence="4 5">DSM 17706</strain>
    </source>
</reference>
<dbReference type="FunFam" id="2.60.300.12:FF:000006">
    <property type="entry name" value="Iron-sulfur cluster assembly 2 mitochondrial"/>
    <property type="match status" value="1"/>
</dbReference>
<dbReference type="InterPro" id="IPR035903">
    <property type="entry name" value="HesB-like_dom_sf"/>
</dbReference>
<dbReference type="NCBIfam" id="TIGR00049">
    <property type="entry name" value="iron-sulfur cluster assembly accessory protein"/>
    <property type="match status" value="1"/>
</dbReference>
<evidence type="ECO:0000256" key="2">
    <source>
        <dbReference type="ARBA" id="ARBA00023004"/>
    </source>
</evidence>
<protein>
    <submittedName>
        <fullName evidence="4">Iron-sulfur cluster insertion protein ErpA</fullName>
    </submittedName>
</protein>
<feature type="domain" description="Core" evidence="3">
    <location>
        <begin position="9"/>
        <end position="109"/>
    </location>
</feature>
<gene>
    <name evidence="4" type="ORF">C5689_12765</name>
</gene>
<evidence type="ECO:0000313" key="4">
    <source>
        <dbReference type="EMBL" id="PWB93492.1"/>
    </source>
</evidence>
<dbReference type="RefSeq" id="WP_108917657.1">
    <property type="nucleotide sequence ID" value="NZ_BGJY01000019.1"/>
</dbReference>
<dbReference type="InterPro" id="IPR017870">
    <property type="entry name" value="FeS_cluster_insertion_CS"/>
</dbReference>
<dbReference type="Pfam" id="PF01521">
    <property type="entry name" value="Fe-S_biosyn"/>
    <property type="match status" value="1"/>
</dbReference>
<dbReference type="OrthoDB" id="9801228at2"/>
<evidence type="ECO:0000313" key="5">
    <source>
        <dbReference type="Proteomes" id="UP000245137"/>
    </source>
</evidence>
<accession>A0A2U1SPF9</accession>
<dbReference type="PANTHER" id="PTHR43011">
    <property type="entry name" value="IRON-SULFUR CLUSTER ASSEMBLY 2 HOMOLOG, MITOCHONDRIAL"/>
    <property type="match status" value="1"/>
</dbReference>
<dbReference type="EMBL" id="PUIV01000020">
    <property type="protein sequence ID" value="PWB93492.1"/>
    <property type="molecule type" value="Genomic_DNA"/>
</dbReference>
<comment type="caution">
    <text evidence="4">The sequence shown here is derived from an EMBL/GenBank/DDBJ whole genome shotgun (WGS) entry which is preliminary data.</text>
</comment>
<sequence length="114" mass="11969">MTDTATIAKIEMSERAAERINAILAGEAEAKVLRLSVDGGGCSGLQYAYTLETEPTADDIIVERDGARLVVDSISAAYIAGARVDYVEDLMGQSFRVENPNATASCGCGSSFSV</sequence>
<evidence type="ECO:0000256" key="1">
    <source>
        <dbReference type="ARBA" id="ARBA00022723"/>
    </source>
</evidence>
<keyword evidence="5" id="KW-1185">Reference proteome</keyword>
<dbReference type="GO" id="GO:1990229">
    <property type="term" value="C:iron-sulfur cluster assembly complex"/>
    <property type="evidence" value="ECO:0007669"/>
    <property type="project" value="UniProtKB-ARBA"/>
</dbReference>
<dbReference type="GO" id="GO:0051539">
    <property type="term" value="F:4 iron, 4 sulfur cluster binding"/>
    <property type="evidence" value="ECO:0007669"/>
    <property type="project" value="TreeGrafter"/>
</dbReference>
<dbReference type="Gene3D" id="2.60.300.12">
    <property type="entry name" value="HesB-like domain"/>
    <property type="match status" value="1"/>
</dbReference>
<dbReference type="PANTHER" id="PTHR43011:SF1">
    <property type="entry name" value="IRON-SULFUR CLUSTER ASSEMBLY 2 HOMOLOG, MITOCHONDRIAL"/>
    <property type="match status" value="1"/>
</dbReference>
<keyword evidence="1" id="KW-0479">Metal-binding</keyword>
<dbReference type="AlphaFoldDB" id="A0A2U1SPF9"/>
<name>A0A2U1SPF9_METSR</name>
<dbReference type="InterPro" id="IPR016092">
    <property type="entry name" value="ATAP"/>
</dbReference>
<dbReference type="PROSITE" id="PS01152">
    <property type="entry name" value="HESB"/>
    <property type="match status" value="1"/>
</dbReference>
<evidence type="ECO:0000259" key="3">
    <source>
        <dbReference type="Pfam" id="PF01521"/>
    </source>
</evidence>
<dbReference type="Proteomes" id="UP000245137">
    <property type="component" value="Unassembled WGS sequence"/>
</dbReference>